<evidence type="ECO:0000256" key="11">
    <source>
        <dbReference type="ARBA" id="ARBA00023027"/>
    </source>
</evidence>
<gene>
    <name evidence="19" type="primary">ND4</name>
</gene>
<evidence type="ECO:0000256" key="6">
    <source>
        <dbReference type="ARBA" id="ARBA00022660"/>
    </source>
</evidence>
<feature type="transmembrane region" description="Helical" evidence="16">
    <location>
        <begin position="433"/>
        <end position="449"/>
    </location>
</feature>
<keyword evidence="8" id="KW-1278">Translocase</keyword>
<feature type="transmembrane region" description="Helical" evidence="16">
    <location>
        <begin position="145"/>
        <end position="168"/>
    </location>
</feature>
<feature type="transmembrane region" description="Helical" evidence="16">
    <location>
        <begin position="188"/>
        <end position="209"/>
    </location>
</feature>
<feature type="transmembrane region" description="Helical" evidence="16">
    <location>
        <begin position="61"/>
        <end position="80"/>
    </location>
</feature>
<comment type="subcellular location">
    <subcellularLocation>
        <location evidence="1 16">Mitochondrion membrane</location>
        <topology evidence="1 16">Multi-pass membrane protein</topology>
    </subcellularLocation>
</comment>
<dbReference type="PANTHER" id="PTHR43507:SF20">
    <property type="entry name" value="NADH-UBIQUINONE OXIDOREDUCTASE CHAIN 4"/>
    <property type="match status" value="1"/>
</dbReference>
<accession>A0A7G9TX80</accession>
<feature type="transmembrane region" description="Helical" evidence="16">
    <location>
        <begin position="284"/>
        <end position="303"/>
    </location>
</feature>
<organism evidence="19">
    <name type="scientific">Numida meleagris</name>
    <name type="common">Helmeted guineafowl</name>
    <name type="synonym">Phasianus meleagris</name>
    <dbReference type="NCBI Taxonomy" id="8996"/>
    <lineage>
        <taxon>Eukaryota</taxon>
        <taxon>Metazoa</taxon>
        <taxon>Chordata</taxon>
        <taxon>Craniata</taxon>
        <taxon>Vertebrata</taxon>
        <taxon>Euteleostomi</taxon>
        <taxon>Archelosauria</taxon>
        <taxon>Archosauria</taxon>
        <taxon>Dinosauria</taxon>
        <taxon>Saurischia</taxon>
        <taxon>Theropoda</taxon>
        <taxon>Coelurosauria</taxon>
        <taxon>Aves</taxon>
        <taxon>Neognathae</taxon>
        <taxon>Galloanserae</taxon>
        <taxon>Galliformes</taxon>
        <taxon>Numididae</taxon>
        <taxon>Numida</taxon>
    </lineage>
</organism>
<feature type="transmembrane region" description="Helical" evidence="16">
    <location>
        <begin position="341"/>
        <end position="361"/>
    </location>
</feature>
<comment type="function">
    <text evidence="16">Core subunit of the mitochondrial membrane respiratory chain NADH dehydrogenase (Complex I) which catalyzes electron transfer from NADH through the respiratory chain, using ubiquinone as an electron acceptor. Essential for the catalytic activity and assembly of complex I.</text>
</comment>
<keyword evidence="12 16" id="KW-0830">Ubiquinone</keyword>
<dbReference type="Pfam" id="PF00361">
    <property type="entry name" value="Proton_antipo_M"/>
    <property type="match status" value="1"/>
</dbReference>
<feature type="transmembrane region" description="Helical" evidence="16">
    <location>
        <begin position="221"/>
        <end position="244"/>
    </location>
</feature>
<dbReference type="PANTHER" id="PTHR43507">
    <property type="entry name" value="NADH-UBIQUINONE OXIDOREDUCTASE CHAIN 4"/>
    <property type="match status" value="1"/>
</dbReference>
<evidence type="ECO:0000256" key="12">
    <source>
        <dbReference type="ARBA" id="ARBA00023075"/>
    </source>
</evidence>
<feature type="transmembrane region" description="Helical" evidence="16">
    <location>
        <begin position="256"/>
        <end position="277"/>
    </location>
</feature>
<feature type="domain" description="NADH:ubiquinone oxidoreductase chain 4 N-terminal" evidence="18">
    <location>
        <begin position="1"/>
        <end position="109"/>
    </location>
</feature>
<dbReference type="GO" id="GO:0042773">
    <property type="term" value="P:ATP synthesis coupled electron transport"/>
    <property type="evidence" value="ECO:0007669"/>
    <property type="project" value="InterPro"/>
</dbReference>
<proteinExistence type="inferred from homology"/>
<dbReference type="NCBIfam" id="TIGR01972">
    <property type="entry name" value="NDH_I_M"/>
    <property type="match status" value="1"/>
</dbReference>
<keyword evidence="10 16" id="KW-1133">Transmembrane helix</keyword>
<feature type="transmembrane region" description="Helical" evidence="16">
    <location>
        <begin position="21"/>
        <end position="41"/>
    </location>
</feature>
<feature type="transmembrane region" description="Helical" evidence="16">
    <location>
        <begin position="309"/>
        <end position="329"/>
    </location>
</feature>
<evidence type="ECO:0000256" key="13">
    <source>
        <dbReference type="ARBA" id="ARBA00023128"/>
    </source>
</evidence>
<dbReference type="GO" id="GO:0048039">
    <property type="term" value="F:ubiquinone binding"/>
    <property type="evidence" value="ECO:0007669"/>
    <property type="project" value="TreeGrafter"/>
</dbReference>
<dbReference type="GO" id="GO:0003954">
    <property type="term" value="F:NADH dehydrogenase activity"/>
    <property type="evidence" value="ECO:0007669"/>
    <property type="project" value="TreeGrafter"/>
</dbReference>
<dbReference type="InterPro" id="IPR000260">
    <property type="entry name" value="NADH4_N"/>
</dbReference>
<protein>
    <recommendedName>
        <fullName evidence="4 16">NADH-ubiquinone oxidoreductase chain 4</fullName>
        <ecNumber evidence="3 16">7.1.1.2</ecNumber>
    </recommendedName>
</protein>
<evidence type="ECO:0000259" key="18">
    <source>
        <dbReference type="Pfam" id="PF01059"/>
    </source>
</evidence>
<dbReference type="InterPro" id="IPR001750">
    <property type="entry name" value="ND/Mrp_TM"/>
</dbReference>
<geneLocation type="mitochondrion" evidence="19"/>
<dbReference type="InterPro" id="IPR003918">
    <property type="entry name" value="NADH_UbQ_OxRdtase"/>
</dbReference>
<reference evidence="19" key="1">
    <citation type="submission" date="2019-08" db="EMBL/GenBank/DDBJ databases">
        <title>Densely sampling genomes across the diversity of birds increases power of comparative genomics analyses.</title>
        <authorList>
            <consortium name="B10K project Consortium"/>
            <person name="Feng S."/>
            <person name="Stiller J."/>
            <person name="Andreu-Sanchez S."/>
            <person name="Margaryan A."/>
            <person name="Chen W."/>
            <person name="Paten B."/>
            <person name="Zhang G."/>
        </authorList>
    </citation>
    <scope>NUCLEOTIDE SEQUENCE</scope>
</reference>
<keyword evidence="6 16" id="KW-0679">Respiratory chain</keyword>
<evidence type="ECO:0000256" key="3">
    <source>
        <dbReference type="ARBA" id="ARBA00012944"/>
    </source>
</evidence>
<keyword evidence="11 16" id="KW-0520">NAD</keyword>
<dbReference type="EC" id="7.1.1.2" evidence="3 16"/>
<dbReference type="GO" id="GO:0031966">
    <property type="term" value="C:mitochondrial membrane"/>
    <property type="evidence" value="ECO:0007669"/>
    <property type="project" value="UniProtKB-SubCell"/>
</dbReference>
<comment type="catalytic activity">
    <reaction evidence="15 16">
        <text>a ubiquinone + NADH + 5 H(+)(in) = a ubiquinol + NAD(+) + 4 H(+)(out)</text>
        <dbReference type="Rhea" id="RHEA:29091"/>
        <dbReference type="Rhea" id="RHEA-COMP:9565"/>
        <dbReference type="Rhea" id="RHEA-COMP:9566"/>
        <dbReference type="ChEBI" id="CHEBI:15378"/>
        <dbReference type="ChEBI" id="CHEBI:16389"/>
        <dbReference type="ChEBI" id="CHEBI:17976"/>
        <dbReference type="ChEBI" id="CHEBI:57540"/>
        <dbReference type="ChEBI" id="CHEBI:57945"/>
        <dbReference type="EC" id="7.1.1.2"/>
    </reaction>
</comment>
<evidence type="ECO:0000256" key="16">
    <source>
        <dbReference type="RuleBase" id="RU003297"/>
    </source>
</evidence>
<evidence type="ECO:0000256" key="15">
    <source>
        <dbReference type="ARBA" id="ARBA00049551"/>
    </source>
</evidence>
<dbReference type="GO" id="GO:0008137">
    <property type="term" value="F:NADH dehydrogenase (ubiquinone) activity"/>
    <property type="evidence" value="ECO:0007669"/>
    <property type="project" value="UniProtKB-UniRule"/>
</dbReference>
<evidence type="ECO:0000256" key="8">
    <source>
        <dbReference type="ARBA" id="ARBA00022967"/>
    </source>
</evidence>
<evidence type="ECO:0000256" key="7">
    <source>
        <dbReference type="ARBA" id="ARBA00022692"/>
    </source>
</evidence>
<keyword evidence="5 16" id="KW-0813">Transport</keyword>
<sequence length="459" mass="51168">MLKIILPTTMLLPVALLSPPKFLWTNTTAYSLLIALISLQWLTPSYYPLKTLTPWMCTDQISSPLLVLSCWFLPLMMLASQGHLQHEPQTRKRMFISTLIIIQPFIILAFSATELMLFYISFEATLIPTLILITRWGNQPERLSAGIYLLFYTLISSLPLLISILYLYSKTGTLHLPVLKLTHPNLPTSWTTLLATLALLVAFMVKAPLYGLHLWLPKAHVEAPIAGSMLLAALLLKLGGYGIMRMTLLMGPTSNFLHYPFLTLALWGALMTSSICLRQTDLKSLIAYSSVSHMGLVIAAGMIQTHWSFSGAMILMISHGFTSSLLFCLANTNYERTHSRILVLTRGLQPLLPLMGLWWLLANLTNMALPPTTNLMAELTIMIALFNWSPPTIILTGTATLLTATYTLYMLLSTQRGTLPSHITSTLNSNTREHLLMILHIIPMLTLILKPDLISGTPL</sequence>
<feature type="transmembrane region" description="Helical" evidence="16">
    <location>
        <begin position="392"/>
        <end position="412"/>
    </location>
</feature>
<feature type="domain" description="NADH:quinone oxidoreductase/Mrp antiporter transmembrane" evidence="17">
    <location>
        <begin position="112"/>
        <end position="403"/>
    </location>
</feature>
<keyword evidence="9 16" id="KW-0249">Electron transport</keyword>
<evidence type="ECO:0000256" key="1">
    <source>
        <dbReference type="ARBA" id="ARBA00004225"/>
    </source>
</evidence>
<keyword evidence="7 16" id="KW-0812">Transmembrane</keyword>
<dbReference type="GO" id="GO:0015990">
    <property type="term" value="P:electron transport coupled proton transport"/>
    <property type="evidence" value="ECO:0007669"/>
    <property type="project" value="TreeGrafter"/>
</dbReference>
<evidence type="ECO:0000256" key="14">
    <source>
        <dbReference type="ARBA" id="ARBA00023136"/>
    </source>
</evidence>
<dbReference type="Pfam" id="PF01059">
    <property type="entry name" value="Oxidored_q5_N"/>
    <property type="match status" value="1"/>
</dbReference>
<evidence type="ECO:0000256" key="2">
    <source>
        <dbReference type="ARBA" id="ARBA00009025"/>
    </source>
</evidence>
<evidence type="ECO:0000256" key="10">
    <source>
        <dbReference type="ARBA" id="ARBA00022989"/>
    </source>
</evidence>
<evidence type="ECO:0000313" key="19">
    <source>
        <dbReference type="EMBL" id="QNN84973.1"/>
    </source>
</evidence>
<comment type="similarity">
    <text evidence="2 16">Belongs to the complex I subunit 4 family.</text>
</comment>
<keyword evidence="14 16" id="KW-0472">Membrane</keyword>
<dbReference type="InterPro" id="IPR010227">
    <property type="entry name" value="NADH_Q_OxRdtase_chainM/4"/>
</dbReference>
<evidence type="ECO:0000256" key="9">
    <source>
        <dbReference type="ARBA" id="ARBA00022982"/>
    </source>
</evidence>
<evidence type="ECO:0000256" key="4">
    <source>
        <dbReference type="ARBA" id="ARBA00021006"/>
    </source>
</evidence>
<dbReference type="EMBL" id="MN356448">
    <property type="protein sequence ID" value="QNN84973.1"/>
    <property type="molecule type" value="Genomic_DNA"/>
</dbReference>
<name>A0A7G9TX80_NUMME</name>
<evidence type="ECO:0000256" key="5">
    <source>
        <dbReference type="ARBA" id="ARBA00022448"/>
    </source>
</evidence>
<keyword evidence="13 16" id="KW-0496">Mitochondrion</keyword>
<evidence type="ECO:0000259" key="17">
    <source>
        <dbReference type="Pfam" id="PF00361"/>
    </source>
</evidence>
<dbReference type="PRINTS" id="PR01437">
    <property type="entry name" value="NUOXDRDTASE4"/>
</dbReference>
<dbReference type="AlphaFoldDB" id="A0A7G9TX80"/>